<proteinExistence type="predicted"/>
<dbReference type="Proteomes" id="UP001652741">
    <property type="component" value="Chromosome ssa16"/>
</dbReference>
<reference evidence="3" key="1">
    <citation type="submission" date="2025-08" db="UniProtKB">
        <authorList>
            <consortium name="RefSeq"/>
        </authorList>
    </citation>
    <scope>IDENTIFICATION</scope>
</reference>
<evidence type="ECO:0000313" key="3">
    <source>
        <dbReference type="RefSeq" id="XP_014003780.1"/>
    </source>
</evidence>
<sequence length="159" mass="18162">MLCEAYSDHWGGHHTGFHCPRLSDPPDLSFCCWLGEGLGLKQCCPHSLYHNSMNSSQTETRANSKEPIYSYRSLFQTVVLLYGSLVLVLMLVDFLWFCRARGLSVMSALTRHVTCPRWISSLLFPYSNKTQQQLYRYHGNGRDSQVLGEHKIPQDSSCL</sequence>
<evidence type="ECO:0000313" key="2">
    <source>
        <dbReference type="Proteomes" id="UP001652741"/>
    </source>
</evidence>
<dbReference type="RefSeq" id="XP_014003780.1">
    <property type="nucleotide sequence ID" value="XM_014148305.2"/>
</dbReference>
<keyword evidence="1" id="KW-0812">Transmembrane</keyword>
<feature type="transmembrane region" description="Helical" evidence="1">
    <location>
        <begin position="74"/>
        <end position="97"/>
    </location>
</feature>
<dbReference type="AlphaFoldDB" id="A0A1S3MKR2"/>
<dbReference type="GeneID" id="106573341"/>
<gene>
    <name evidence="3" type="primary">LOC106573341</name>
</gene>
<protein>
    <submittedName>
        <fullName evidence="3">Protein shisa-like-1a</fullName>
    </submittedName>
</protein>
<keyword evidence="1" id="KW-1133">Transmembrane helix</keyword>
<organism evidence="2 3">
    <name type="scientific">Salmo salar</name>
    <name type="common">Atlantic salmon</name>
    <dbReference type="NCBI Taxonomy" id="8030"/>
    <lineage>
        <taxon>Eukaryota</taxon>
        <taxon>Metazoa</taxon>
        <taxon>Chordata</taxon>
        <taxon>Craniata</taxon>
        <taxon>Vertebrata</taxon>
        <taxon>Euteleostomi</taxon>
        <taxon>Actinopterygii</taxon>
        <taxon>Neopterygii</taxon>
        <taxon>Teleostei</taxon>
        <taxon>Protacanthopterygii</taxon>
        <taxon>Salmoniformes</taxon>
        <taxon>Salmonidae</taxon>
        <taxon>Salmoninae</taxon>
        <taxon>Salmo</taxon>
    </lineage>
</organism>
<dbReference type="KEGG" id="sasa:106573341"/>
<name>A0A1S3MKR2_SALSA</name>
<keyword evidence="1" id="KW-0472">Membrane</keyword>
<accession>A0A1S3MKR2</accession>
<keyword evidence="2" id="KW-1185">Reference proteome</keyword>
<evidence type="ECO:0000256" key="1">
    <source>
        <dbReference type="SAM" id="Phobius"/>
    </source>
</evidence>
<dbReference type="OrthoDB" id="9899282at2759"/>